<sequence length="103" mass="10881">MSSQQGDTVIIFVHRTKGPEYALSLASRLWISMAFCLALAASASLIAAMNISKDSFQRDHGVNGSPGRARNGGRGEKESSIFVANVTSRKSGDNDCAVIPSHG</sequence>
<proteinExistence type="predicted"/>
<evidence type="ECO:0000313" key="3">
    <source>
        <dbReference type="EMBL" id="MEQ2227495.1"/>
    </source>
</evidence>
<reference evidence="3 4" key="1">
    <citation type="submission" date="2021-06" db="EMBL/GenBank/DDBJ databases">
        <authorList>
            <person name="Palmer J.M."/>
        </authorList>
    </citation>
    <scope>NUCLEOTIDE SEQUENCE [LARGE SCALE GENOMIC DNA]</scope>
    <source>
        <strain evidence="4">if_2019</strain>
        <tissue evidence="3">Muscle</tissue>
    </source>
</reference>
<evidence type="ECO:0008006" key="5">
    <source>
        <dbReference type="Google" id="ProtNLM"/>
    </source>
</evidence>
<dbReference type="Proteomes" id="UP001482620">
    <property type="component" value="Unassembled WGS sequence"/>
</dbReference>
<dbReference type="EMBL" id="JAHRIQ010020802">
    <property type="protein sequence ID" value="MEQ2227495.1"/>
    <property type="molecule type" value="Genomic_DNA"/>
</dbReference>
<name>A0ABV0T532_9TELE</name>
<keyword evidence="2" id="KW-0812">Transmembrane</keyword>
<comment type="caution">
    <text evidence="3">The sequence shown here is derived from an EMBL/GenBank/DDBJ whole genome shotgun (WGS) entry which is preliminary data.</text>
</comment>
<keyword evidence="2" id="KW-1133">Transmembrane helix</keyword>
<feature type="region of interest" description="Disordered" evidence="1">
    <location>
        <begin position="58"/>
        <end position="77"/>
    </location>
</feature>
<feature type="transmembrane region" description="Helical" evidence="2">
    <location>
        <begin position="29"/>
        <end position="48"/>
    </location>
</feature>
<evidence type="ECO:0000256" key="2">
    <source>
        <dbReference type="SAM" id="Phobius"/>
    </source>
</evidence>
<evidence type="ECO:0000313" key="4">
    <source>
        <dbReference type="Proteomes" id="UP001482620"/>
    </source>
</evidence>
<accession>A0ABV0T532</accession>
<keyword evidence="4" id="KW-1185">Reference proteome</keyword>
<protein>
    <recommendedName>
        <fullName evidence="5">CASP-like protein</fullName>
    </recommendedName>
</protein>
<evidence type="ECO:0000256" key="1">
    <source>
        <dbReference type="SAM" id="MobiDB-lite"/>
    </source>
</evidence>
<organism evidence="3 4">
    <name type="scientific">Ilyodon furcidens</name>
    <name type="common">goldbreast splitfin</name>
    <dbReference type="NCBI Taxonomy" id="33524"/>
    <lineage>
        <taxon>Eukaryota</taxon>
        <taxon>Metazoa</taxon>
        <taxon>Chordata</taxon>
        <taxon>Craniata</taxon>
        <taxon>Vertebrata</taxon>
        <taxon>Euteleostomi</taxon>
        <taxon>Actinopterygii</taxon>
        <taxon>Neopterygii</taxon>
        <taxon>Teleostei</taxon>
        <taxon>Neoteleostei</taxon>
        <taxon>Acanthomorphata</taxon>
        <taxon>Ovalentaria</taxon>
        <taxon>Atherinomorphae</taxon>
        <taxon>Cyprinodontiformes</taxon>
        <taxon>Goodeidae</taxon>
        <taxon>Ilyodon</taxon>
    </lineage>
</organism>
<keyword evidence="2" id="KW-0472">Membrane</keyword>
<gene>
    <name evidence="3" type="ORF">ILYODFUR_038211</name>
</gene>